<dbReference type="Gene3D" id="1.10.260.40">
    <property type="entry name" value="lambda repressor-like DNA-binding domains"/>
    <property type="match status" value="1"/>
</dbReference>
<dbReference type="GO" id="GO:0003677">
    <property type="term" value="F:DNA binding"/>
    <property type="evidence" value="ECO:0007669"/>
    <property type="project" value="UniProtKB-KW"/>
</dbReference>
<gene>
    <name evidence="6" type="primary">cytR</name>
    <name evidence="6" type="ORF">GCM10009867_24460</name>
</gene>
<feature type="domain" description="HTH lacI-type" evidence="5">
    <location>
        <begin position="10"/>
        <end position="64"/>
    </location>
</feature>
<keyword evidence="2 6" id="KW-0238">DNA-binding</keyword>
<dbReference type="Pfam" id="PF00356">
    <property type="entry name" value="LacI"/>
    <property type="match status" value="1"/>
</dbReference>
<accession>A0ABP6H7E4</accession>
<evidence type="ECO:0000256" key="1">
    <source>
        <dbReference type="ARBA" id="ARBA00023015"/>
    </source>
</evidence>
<dbReference type="EMBL" id="BAAARN010000003">
    <property type="protein sequence ID" value="GAA2737414.1"/>
    <property type="molecule type" value="Genomic_DNA"/>
</dbReference>
<evidence type="ECO:0000256" key="4">
    <source>
        <dbReference type="SAM" id="MobiDB-lite"/>
    </source>
</evidence>
<evidence type="ECO:0000259" key="5">
    <source>
        <dbReference type="PROSITE" id="PS50932"/>
    </source>
</evidence>
<dbReference type="SMART" id="SM00354">
    <property type="entry name" value="HTH_LACI"/>
    <property type="match status" value="1"/>
</dbReference>
<dbReference type="Proteomes" id="UP001501326">
    <property type="component" value="Unassembled WGS sequence"/>
</dbReference>
<dbReference type="Pfam" id="PF13377">
    <property type="entry name" value="Peripla_BP_3"/>
    <property type="match status" value="1"/>
</dbReference>
<sequence length="358" mass="38657">MSVEADDRPVTIYTVAERAGVSIATVSRVLQGSARSSPLTRQKVLRAVEELDYVPLRAARTLDVKRHEAHGLVLPGLTGPYFAELLAGYESTAAQYGQSVVVVLAAGLADLDTTLRTLLARVDGLVLTHGTASDSIIRTLATKTPTVVLAHAPIEGCDTVVVENRESAEELTTHLLEHGRRKLVFVGDPETSHDISERYDGFVTALSSAGLEEARPPMRVWFEESSALEIVQTLMDDPGGVDALVCANDELALATMTLLSRRGVVVPRDLAIVGFDDIMASRYVDPGLTTVKQPTHGLGRWAAIRLHERIQGRTRDVAPQILPTQVVRRGSCGCPWDGPEIRPRQRQPVAADSIASPA</sequence>
<evidence type="ECO:0000256" key="3">
    <source>
        <dbReference type="ARBA" id="ARBA00023163"/>
    </source>
</evidence>
<protein>
    <submittedName>
        <fullName evidence="6">DNA-binding transcriptional regulator CytR</fullName>
    </submittedName>
</protein>
<comment type="caution">
    <text evidence="6">The sequence shown here is derived from an EMBL/GenBank/DDBJ whole genome shotgun (WGS) entry which is preliminary data.</text>
</comment>
<dbReference type="PANTHER" id="PTHR30146:SF109">
    <property type="entry name" value="HTH-TYPE TRANSCRIPTIONAL REGULATOR GALS"/>
    <property type="match status" value="1"/>
</dbReference>
<dbReference type="PANTHER" id="PTHR30146">
    <property type="entry name" value="LACI-RELATED TRANSCRIPTIONAL REPRESSOR"/>
    <property type="match status" value="1"/>
</dbReference>
<dbReference type="InterPro" id="IPR046335">
    <property type="entry name" value="LacI/GalR-like_sensor"/>
</dbReference>
<reference evidence="7" key="1">
    <citation type="journal article" date="2019" name="Int. J. Syst. Evol. Microbiol.">
        <title>The Global Catalogue of Microorganisms (GCM) 10K type strain sequencing project: providing services to taxonomists for standard genome sequencing and annotation.</title>
        <authorList>
            <consortium name="The Broad Institute Genomics Platform"/>
            <consortium name="The Broad Institute Genome Sequencing Center for Infectious Disease"/>
            <person name="Wu L."/>
            <person name="Ma J."/>
        </authorList>
    </citation>
    <scope>NUCLEOTIDE SEQUENCE [LARGE SCALE GENOMIC DNA]</scope>
    <source>
        <strain evidence="7">JCM 16378</strain>
    </source>
</reference>
<evidence type="ECO:0000313" key="6">
    <source>
        <dbReference type="EMBL" id="GAA2737414.1"/>
    </source>
</evidence>
<dbReference type="PROSITE" id="PS50932">
    <property type="entry name" value="HTH_LACI_2"/>
    <property type="match status" value="1"/>
</dbReference>
<keyword evidence="7" id="KW-1185">Reference proteome</keyword>
<organism evidence="6 7">
    <name type="scientific">Pedococcus aerophilus</name>
    <dbReference type="NCBI Taxonomy" id="436356"/>
    <lineage>
        <taxon>Bacteria</taxon>
        <taxon>Bacillati</taxon>
        <taxon>Actinomycetota</taxon>
        <taxon>Actinomycetes</taxon>
        <taxon>Micrococcales</taxon>
        <taxon>Intrasporangiaceae</taxon>
        <taxon>Pedococcus</taxon>
    </lineage>
</organism>
<dbReference type="Gene3D" id="3.40.50.2300">
    <property type="match status" value="2"/>
</dbReference>
<evidence type="ECO:0000256" key="2">
    <source>
        <dbReference type="ARBA" id="ARBA00023125"/>
    </source>
</evidence>
<name>A0ABP6H7E4_9MICO</name>
<dbReference type="SUPFAM" id="SSF47413">
    <property type="entry name" value="lambda repressor-like DNA-binding domains"/>
    <property type="match status" value="1"/>
</dbReference>
<dbReference type="InterPro" id="IPR028082">
    <property type="entry name" value="Peripla_BP_I"/>
</dbReference>
<evidence type="ECO:0000313" key="7">
    <source>
        <dbReference type="Proteomes" id="UP001501326"/>
    </source>
</evidence>
<dbReference type="InterPro" id="IPR010982">
    <property type="entry name" value="Lambda_DNA-bd_dom_sf"/>
</dbReference>
<dbReference type="CDD" id="cd01392">
    <property type="entry name" value="HTH_LacI"/>
    <property type="match status" value="1"/>
</dbReference>
<dbReference type="RefSeq" id="WP_344193772.1">
    <property type="nucleotide sequence ID" value="NZ_BAAARN010000003.1"/>
</dbReference>
<dbReference type="CDD" id="cd06267">
    <property type="entry name" value="PBP1_LacI_sugar_binding-like"/>
    <property type="match status" value="1"/>
</dbReference>
<keyword evidence="3" id="KW-0804">Transcription</keyword>
<dbReference type="InterPro" id="IPR000843">
    <property type="entry name" value="HTH_LacI"/>
</dbReference>
<feature type="region of interest" description="Disordered" evidence="4">
    <location>
        <begin position="337"/>
        <end position="358"/>
    </location>
</feature>
<dbReference type="SUPFAM" id="SSF53822">
    <property type="entry name" value="Periplasmic binding protein-like I"/>
    <property type="match status" value="1"/>
</dbReference>
<proteinExistence type="predicted"/>
<keyword evidence="1" id="KW-0805">Transcription regulation</keyword>